<keyword evidence="2" id="KW-1185">Reference proteome</keyword>
<protein>
    <recommendedName>
        <fullName evidence="3">Transposase</fullName>
    </recommendedName>
</protein>
<sequence length="114" mass="12963">MPKRMPLSRALREAVADAIRDGGGRNATARQFGISPGSVTNIAREFHLWFENDWQTTTTAEAHRIGAAVARLEKEDQLINQLLTTSTIRLRDGRETKAHRRISYALYNLRRHHG</sequence>
<evidence type="ECO:0000313" key="1">
    <source>
        <dbReference type="EMBL" id="UOE43084.1"/>
    </source>
</evidence>
<name>A0ABY4BV76_9MICO</name>
<evidence type="ECO:0008006" key="3">
    <source>
        <dbReference type="Google" id="ProtNLM"/>
    </source>
</evidence>
<reference evidence="1 2" key="1">
    <citation type="submission" date="2022-03" db="EMBL/GenBank/DDBJ databases">
        <title>Mucilaginibacter sp. isolated from the gut of Protaetia brevitarsis seulensis larvae.</title>
        <authorList>
            <person name="Won M."/>
            <person name="Kim S.-J."/>
            <person name="Kwon S.-W."/>
        </authorList>
    </citation>
    <scope>NUCLEOTIDE SEQUENCE [LARGE SCALE GENOMIC DNA]</scope>
    <source>
        <strain evidence="1 2">CFWR-12</strain>
    </source>
</reference>
<organism evidence="1 2">
    <name type="scientific">Agromyces larvae</name>
    <dbReference type="NCBI Taxonomy" id="2929802"/>
    <lineage>
        <taxon>Bacteria</taxon>
        <taxon>Bacillati</taxon>
        <taxon>Actinomycetota</taxon>
        <taxon>Actinomycetes</taxon>
        <taxon>Micrococcales</taxon>
        <taxon>Microbacteriaceae</taxon>
        <taxon>Agromyces</taxon>
    </lineage>
</organism>
<dbReference type="EMBL" id="CP094528">
    <property type="protein sequence ID" value="UOE43084.1"/>
    <property type="molecule type" value="Genomic_DNA"/>
</dbReference>
<gene>
    <name evidence="1" type="ORF">MTO99_12905</name>
</gene>
<accession>A0ABY4BV76</accession>
<evidence type="ECO:0000313" key="2">
    <source>
        <dbReference type="Proteomes" id="UP000832097"/>
    </source>
</evidence>
<dbReference type="RefSeq" id="WP_243554050.1">
    <property type="nucleotide sequence ID" value="NZ_CP094528.1"/>
</dbReference>
<proteinExistence type="predicted"/>
<dbReference type="Proteomes" id="UP000832097">
    <property type="component" value="Chromosome"/>
</dbReference>